<evidence type="ECO:0000313" key="3">
    <source>
        <dbReference type="EMBL" id="KAF5829055.1"/>
    </source>
</evidence>
<feature type="region of interest" description="Disordered" evidence="1">
    <location>
        <begin position="250"/>
        <end position="295"/>
    </location>
</feature>
<feature type="compositionally biased region" description="Low complexity" evidence="1">
    <location>
        <begin position="494"/>
        <end position="525"/>
    </location>
</feature>
<accession>A0ABQ7G376</accession>
<dbReference type="SUPFAM" id="SSF82199">
    <property type="entry name" value="SET domain"/>
    <property type="match status" value="1"/>
</dbReference>
<feature type="domain" description="SET" evidence="2">
    <location>
        <begin position="50"/>
        <end position="386"/>
    </location>
</feature>
<gene>
    <name evidence="3" type="ORF">DUNSADRAFT_16639</name>
</gene>
<organism evidence="3 4">
    <name type="scientific">Dunaliella salina</name>
    <name type="common">Green alga</name>
    <name type="synonym">Protococcus salinus</name>
    <dbReference type="NCBI Taxonomy" id="3046"/>
    <lineage>
        <taxon>Eukaryota</taxon>
        <taxon>Viridiplantae</taxon>
        <taxon>Chlorophyta</taxon>
        <taxon>core chlorophytes</taxon>
        <taxon>Chlorophyceae</taxon>
        <taxon>CS clade</taxon>
        <taxon>Chlamydomonadales</taxon>
        <taxon>Dunaliellaceae</taxon>
        <taxon>Dunaliella</taxon>
    </lineage>
</organism>
<dbReference type="InterPro" id="IPR001214">
    <property type="entry name" value="SET_dom"/>
</dbReference>
<feature type="compositionally biased region" description="Polar residues" evidence="1">
    <location>
        <begin position="267"/>
        <end position="295"/>
    </location>
</feature>
<dbReference type="Pfam" id="PF00856">
    <property type="entry name" value="SET"/>
    <property type="match status" value="1"/>
</dbReference>
<evidence type="ECO:0000256" key="1">
    <source>
        <dbReference type="SAM" id="MobiDB-lite"/>
    </source>
</evidence>
<proteinExistence type="predicted"/>
<dbReference type="PANTHER" id="PTHR47643:SF2">
    <property type="entry name" value="TPR DOMAIN PROTEIN (AFU_ORTHOLOGUE AFUA_5G12710)"/>
    <property type="match status" value="1"/>
</dbReference>
<feature type="compositionally biased region" description="Polar residues" evidence="1">
    <location>
        <begin position="250"/>
        <end position="259"/>
    </location>
</feature>
<dbReference type="PANTHER" id="PTHR47643">
    <property type="entry name" value="TPR DOMAIN PROTEIN (AFU_ORTHOLOGUE AFUA_5G12710)"/>
    <property type="match status" value="1"/>
</dbReference>
<sequence length="668" mass="71790">MLRSSLRLGVKRFWDCIQVHRTAAEGFRSASSCREPDVFDPNENCHWVNPLIDVRQLAGKGRGLIAKKAIKTGDLVLAVQPLALLHGPHEDMPDPLALSPILHMLFSIHKSHHEGRQGLPPRAAQAAGWGSQNPLLAARWLPLLHRGKLQVQDAGHPQQQEHSLPYIQALLHQKIISSQSRQSRILEDGSLPASTEVEDAAAEAAGGRHVPHLTEADMMAIVSQNAFGDEYEDLVAADIRHSAHTHTALANSAHSQAQAHTFLESCRSPSSETQAANPTPSGSQAGPSPQGLQGENTQLQACQGLIQAGLQHAGGEQEGSDAQVLHAQPDGDSEDVAQSHVGLWPHFSLLNHSCLPTCVHYVVGSTMVVRAVRDVPAGEELTVSYLGREDFSPASARSRLLEERFGFTCRCPRCQLESCLSSETAQLLQKVSRDCKINLGPTFLSTIEEQDRKGLAQVGSALTAWSRQLQPALAQFLEQTQRAFREVGGGPVPNSSNYSSSSSTTNTSNNESGNSNSSSSSSSSSSGLGDLVVAVGGPEAAVLLIEATAYDYLELLQQHTQLCASMYGGGSDGDEDDRAYVSAAAALHLCGQVLHATSKGSELHVFVAMRLLEVAQQQQAAGGLCTLDPFEAAHACQEALLARYGNMSVQLMERIMRACVKRSRQFIM</sequence>
<evidence type="ECO:0000313" key="4">
    <source>
        <dbReference type="Proteomes" id="UP000815325"/>
    </source>
</evidence>
<dbReference type="InterPro" id="IPR053209">
    <property type="entry name" value="Gramillin-biosynth_MTr"/>
</dbReference>
<protein>
    <recommendedName>
        <fullName evidence="2">SET domain-containing protein</fullName>
    </recommendedName>
</protein>
<comment type="caution">
    <text evidence="3">The sequence shown here is derived from an EMBL/GenBank/DDBJ whole genome shotgun (WGS) entry which is preliminary data.</text>
</comment>
<evidence type="ECO:0000259" key="2">
    <source>
        <dbReference type="PROSITE" id="PS50280"/>
    </source>
</evidence>
<dbReference type="SMART" id="SM00317">
    <property type="entry name" value="SET"/>
    <property type="match status" value="1"/>
</dbReference>
<reference evidence="3" key="1">
    <citation type="submission" date="2017-08" db="EMBL/GenBank/DDBJ databases">
        <authorList>
            <person name="Polle J.E."/>
            <person name="Barry K."/>
            <person name="Cushman J."/>
            <person name="Schmutz J."/>
            <person name="Tran D."/>
            <person name="Hathwaick L.T."/>
            <person name="Yim W.C."/>
            <person name="Jenkins J."/>
            <person name="Mckie-Krisberg Z.M."/>
            <person name="Prochnik S."/>
            <person name="Lindquist E."/>
            <person name="Dockter R.B."/>
            <person name="Adam C."/>
            <person name="Molina H."/>
            <person name="Bunkerborg J."/>
            <person name="Jin E."/>
            <person name="Buchheim M."/>
            <person name="Magnuson J."/>
        </authorList>
    </citation>
    <scope>NUCLEOTIDE SEQUENCE</scope>
    <source>
        <strain evidence="3">CCAP 19/18</strain>
    </source>
</reference>
<dbReference type="EMBL" id="MU070210">
    <property type="protein sequence ID" value="KAF5829055.1"/>
    <property type="molecule type" value="Genomic_DNA"/>
</dbReference>
<dbReference type="Gene3D" id="2.170.270.10">
    <property type="entry name" value="SET domain"/>
    <property type="match status" value="1"/>
</dbReference>
<keyword evidence="4" id="KW-1185">Reference proteome</keyword>
<feature type="region of interest" description="Disordered" evidence="1">
    <location>
        <begin position="312"/>
        <end position="336"/>
    </location>
</feature>
<feature type="region of interest" description="Disordered" evidence="1">
    <location>
        <begin position="486"/>
        <end position="525"/>
    </location>
</feature>
<dbReference type="PROSITE" id="PS50280">
    <property type="entry name" value="SET"/>
    <property type="match status" value="1"/>
</dbReference>
<dbReference type="Proteomes" id="UP000815325">
    <property type="component" value="Unassembled WGS sequence"/>
</dbReference>
<dbReference type="CDD" id="cd20071">
    <property type="entry name" value="SET_SMYD"/>
    <property type="match status" value="1"/>
</dbReference>
<dbReference type="InterPro" id="IPR046341">
    <property type="entry name" value="SET_dom_sf"/>
</dbReference>
<name>A0ABQ7G376_DUNSA</name>